<reference evidence="2" key="3">
    <citation type="submission" date="2025-09" db="UniProtKB">
        <authorList>
            <consortium name="Ensembl"/>
        </authorList>
    </citation>
    <scope>IDENTIFICATION</scope>
</reference>
<keyword evidence="1" id="KW-0812">Transmembrane</keyword>
<dbReference type="PANTHER" id="PTHR32205">
    <property type="entry name" value="ARCHAEMETZINCIN-2-RELATED"/>
    <property type="match status" value="1"/>
</dbReference>
<reference evidence="2" key="1">
    <citation type="submission" date="2021-04" db="EMBL/GenBank/DDBJ databases">
        <authorList>
            <consortium name="Wellcome Sanger Institute Data Sharing"/>
        </authorList>
    </citation>
    <scope>NUCLEOTIDE SEQUENCE [LARGE SCALE GENOMIC DNA]</scope>
</reference>
<feature type="transmembrane region" description="Helical" evidence="1">
    <location>
        <begin position="144"/>
        <end position="165"/>
    </location>
</feature>
<dbReference type="PANTHER" id="PTHR32205:SF5">
    <property type="entry name" value="ARCHAEMETZINCIN-2"/>
    <property type="match status" value="1"/>
</dbReference>
<dbReference type="InterPro" id="IPR052009">
    <property type="entry name" value="Archaemetzincin"/>
</dbReference>
<dbReference type="AlphaFoldDB" id="A0A665W9A9"/>
<keyword evidence="3" id="KW-1185">Reference proteome</keyword>
<evidence type="ECO:0000256" key="1">
    <source>
        <dbReference type="SAM" id="Phobius"/>
    </source>
</evidence>
<dbReference type="InParanoid" id="A0A665W9A9"/>
<accession>A0A665W9A9</accession>
<protein>
    <submittedName>
        <fullName evidence="2">Uncharacterized protein</fullName>
    </submittedName>
</protein>
<keyword evidence="1" id="KW-0472">Membrane</keyword>
<name>A0A665W9A9_ECHNA</name>
<organism evidence="2 3">
    <name type="scientific">Echeneis naucrates</name>
    <name type="common">Live sharksucker</name>
    <dbReference type="NCBI Taxonomy" id="173247"/>
    <lineage>
        <taxon>Eukaryota</taxon>
        <taxon>Metazoa</taxon>
        <taxon>Chordata</taxon>
        <taxon>Craniata</taxon>
        <taxon>Vertebrata</taxon>
        <taxon>Euteleostomi</taxon>
        <taxon>Actinopterygii</taxon>
        <taxon>Neopterygii</taxon>
        <taxon>Teleostei</taxon>
        <taxon>Neoteleostei</taxon>
        <taxon>Acanthomorphata</taxon>
        <taxon>Carangaria</taxon>
        <taxon>Carangiformes</taxon>
        <taxon>Echeneidae</taxon>
        <taxon>Echeneis</taxon>
    </lineage>
</organism>
<evidence type="ECO:0000313" key="3">
    <source>
        <dbReference type="Proteomes" id="UP000472264"/>
    </source>
</evidence>
<keyword evidence="1" id="KW-1133">Transmembrane helix</keyword>
<reference evidence="2" key="2">
    <citation type="submission" date="2025-08" db="UniProtKB">
        <authorList>
            <consortium name="Ensembl"/>
        </authorList>
    </citation>
    <scope>IDENTIFICATION</scope>
</reference>
<dbReference type="Proteomes" id="UP000472264">
    <property type="component" value="Chromosome 19"/>
</dbReference>
<sequence>MKVIEHSPETLRTALVSGHQHLVKLYSQYTKEERTLPEEGLHPGKPGSLFQPITVHSESDWIVAHPEEHQDFESFYMDPNWKCKSQHYLYSNHRCVCLCLMELVLLFLSLLDVLVDYWTMSRHIPDSSMLVFTMILMMKYEQHVIQWCLDSLWPVASLNFTLLFFRVP</sequence>
<dbReference type="Ensembl" id="ENSENLT00000041549.1">
    <property type="protein sequence ID" value="ENSENLP00000040513.1"/>
    <property type="gene ID" value="ENSENLG00000017395.1"/>
</dbReference>
<proteinExistence type="predicted"/>
<feature type="transmembrane region" description="Helical" evidence="1">
    <location>
        <begin position="95"/>
        <end position="115"/>
    </location>
</feature>
<evidence type="ECO:0000313" key="2">
    <source>
        <dbReference type="Ensembl" id="ENSENLP00000040513.1"/>
    </source>
</evidence>